<proteinExistence type="inferred from homology"/>
<evidence type="ECO:0000256" key="1">
    <source>
        <dbReference type="PROSITE-ProRule" id="PRU01360"/>
    </source>
</evidence>
<comment type="caution">
    <text evidence="6">The sequence shown here is derived from an EMBL/GenBank/DDBJ whole genome shotgun (WGS) entry which is preliminary data.</text>
</comment>
<reference evidence="6 7" key="1">
    <citation type="submission" date="2018-08" db="EMBL/GenBank/DDBJ databases">
        <title>Chitinophagaceae sp. K23C18032701, a novel bacterium isolated from forest soil.</title>
        <authorList>
            <person name="Wang C."/>
        </authorList>
    </citation>
    <scope>NUCLEOTIDE SEQUENCE [LARGE SCALE GENOMIC DNA]</scope>
    <source>
        <strain evidence="6 7">K23C18032701</strain>
    </source>
</reference>
<keyword evidence="6" id="KW-0675">Receptor</keyword>
<keyword evidence="3" id="KW-0732">Signal</keyword>
<dbReference type="Pfam" id="PF00593">
    <property type="entry name" value="TonB_dep_Rec_b-barrel"/>
    <property type="match status" value="1"/>
</dbReference>
<keyword evidence="1" id="KW-0812">Transmembrane</keyword>
<dbReference type="AlphaFoldDB" id="A0A3E1NGK7"/>
<keyword evidence="2" id="KW-0798">TonB box</keyword>
<evidence type="ECO:0000259" key="5">
    <source>
        <dbReference type="Pfam" id="PF07715"/>
    </source>
</evidence>
<dbReference type="InterPro" id="IPR023997">
    <property type="entry name" value="TonB-dep_OMP_SusC/RagA_CS"/>
</dbReference>
<evidence type="ECO:0000313" key="7">
    <source>
        <dbReference type="Proteomes" id="UP000261284"/>
    </source>
</evidence>
<evidence type="ECO:0000259" key="4">
    <source>
        <dbReference type="Pfam" id="PF00593"/>
    </source>
</evidence>
<gene>
    <name evidence="6" type="ORF">DXN05_16160</name>
</gene>
<dbReference type="NCBIfam" id="TIGR04056">
    <property type="entry name" value="OMP_RagA_SusC"/>
    <property type="match status" value="1"/>
</dbReference>
<dbReference type="InterPro" id="IPR023996">
    <property type="entry name" value="TonB-dep_OMP_SusC/RagA"/>
</dbReference>
<keyword evidence="1" id="KW-1134">Transmembrane beta strand</keyword>
<dbReference type="GO" id="GO:0009279">
    <property type="term" value="C:cell outer membrane"/>
    <property type="evidence" value="ECO:0007669"/>
    <property type="project" value="UniProtKB-SubCell"/>
</dbReference>
<dbReference type="Gene3D" id="2.170.130.10">
    <property type="entry name" value="TonB-dependent receptor, plug domain"/>
    <property type="match status" value="1"/>
</dbReference>
<dbReference type="SUPFAM" id="SSF49464">
    <property type="entry name" value="Carboxypeptidase regulatory domain-like"/>
    <property type="match status" value="1"/>
</dbReference>
<dbReference type="InterPro" id="IPR000531">
    <property type="entry name" value="Beta-barrel_TonB"/>
</dbReference>
<evidence type="ECO:0000256" key="3">
    <source>
        <dbReference type="SAM" id="SignalP"/>
    </source>
</evidence>
<keyword evidence="7" id="KW-1185">Reference proteome</keyword>
<feature type="chain" id="PRO_5017653143" evidence="3">
    <location>
        <begin position="32"/>
        <end position="1172"/>
    </location>
</feature>
<dbReference type="Pfam" id="PF07715">
    <property type="entry name" value="Plug"/>
    <property type="match status" value="1"/>
</dbReference>
<keyword evidence="1 2" id="KW-0472">Membrane</keyword>
<feature type="domain" description="TonB-dependent receptor-like beta-barrel" evidence="4">
    <location>
        <begin position="524"/>
        <end position="1037"/>
    </location>
</feature>
<evidence type="ECO:0000256" key="2">
    <source>
        <dbReference type="RuleBase" id="RU003357"/>
    </source>
</evidence>
<accession>A0A3E1NGK7</accession>
<dbReference type="InterPro" id="IPR012910">
    <property type="entry name" value="Plug_dom"/>
</dbReference>
<dbReference type="InterPro" id="IPR037066">
    <property type="entry name" value="Plug_dom_sf"/>
</dbReference>
<feature type="signal peptide" evidence="3">
    <location>
        <begin position="1"/>
        <end position="31"/>
    </location>
</feature>
<feature type="domain" description="TonB-dependent receptor plug" evidence="5">
    <location>
        <begin position="215"/>
        <end position="321"/>
    </location>
</feature>
<dbReference type="EMBL" id="QTJU01000006">
    <property type="protein sequence ID" value="RFM27012.1"/>
    <property type="molecule type" value="Genomic_DNA"/>
</dbReference>
<dbReference type="RefSeq" id="WP_116848319.1">
    <property type="nucleotide sequence ID" value="NZ_QTJU01000006.1"/>
</dbReference>
<dbReference type="PROSITE" id="PS52016">
    <property type="entry name" value="TONB_DEPENDENT_REC_3"/>
    <property type="match status" value="1"/>
</dbReference>
<comment type="similarity">
    <text evidence="1 2">Belongs to the TonB-dependent receptor family.</text>
</comment>
<dbReference type="Gene3D" id="2.60.40.1120">
    <property type="entry name" value="Carboxypeptidase-like, regulatory domain"/>
    <property type="match status" value="1"/>
</dbReference>
<protein>
    <submittedName>
        <fullName evidence="6">TonB-dependent receptor</fullName>
    </submittedName>
</protein>
<dbReference type="OrthoDB" id="604358at2"/>
<keyword evidence="1" id="KW-0813">Transport</keyword>
<dbReference type="InterPro" id="IPR039426">
    <property type="entry name" value="TonB-dep_rcpt-like"/>
</dbReference>
<evidence type="ECO:0000313" key="6">
    <source>
        <dbReference type="EMBL" id="RFM27012.1"/>
    </source>
</evidence>
<sequence>MKNRLRCLVSRTLLRLGIVCLCTLLVTGAWAWEKTAAQDLKKTASLNLENMSLASALQHVAEAGHFKLVYDAAQVKKVNYSGRRFSKQPLNAILDSLLAGTSLGYKTTNDLLIVFQQTAAAPFTLKGRVLDNEKNTPVPAASISVKGTNRGTVAGDDGNFILERIAEGDVLVVNSAGFEKQEVLVKDEKVITIRLQASVQNNQELVVVGYGVQKKVNLTGAVGYVDSKAIADKPVANVGQALQGVVPNLNITFGDGHPGSGAKFNVRGTASLTNLSGSPLILIDGVPGDINLMSPADVESISVLKDAASAAIYGARGAYGVILVTTKRAKQGKLTVSYSNNFSWQTPTTKTDFITDGYTAAKLVDSAFIRATGNSYTGYNDNDYAELLKRQSDPSLPQVVIQNRNGVNQYVYYGHTDWWHTMFRNWQPSMEHTLNVSGGNEKVDFMLSGRYYNQKGIFQINQDAYNAYNFRAKINARVTPWLNLFSNTQFSGTDYTYPGWGYNSNFVSITVHALPSYVPVNPDGTATYRTNLNNYTIGDGVFASLLNGKSKGGEKHYDITNTVGFNLNLVKGLTLTGNYTYELMPHADFNRRTADPWSVSPGVIQYVGNDYLKEGSYLDQHHTINLYGTYEKSFGPHNFKAVAGLNQELLKYKTNTVQRSNLLSNDLNQIDLGTGDITVVGNANELALRGYFGRLNYDYKGRYLVEVDGRYDGSSRFPASRRYGFFPSASAGWRISEEAFFAPLKRVISDLKFRGSYGSLGNQALGSGTDYASLYPYVPVMPATVNNWIIDGTKTQTLSVPAPIDPNFTWEKIATLDAGVDLALLKNHFQVSFDWYKRITTDMITPGKVLPAVFGAGSPKQNAADLETKGFDVNVSWRDNGTVAGKPFSYNVGVVLSDYTAEVTRFDNPNKLLSNNYVGQQLGEIWGYKLDGYFASDAAAQANKIDQTFVNKQRLSAPGVYSKLSAGDIRFKDLNGDGIINNGKNSAIDPGDMRRIGNQNPRYSFGINASASWGGFDMAVFFQGIGKQQWYPGNNADKFWGPYSRAYYSFIPTDFPGKIWSPENPNAYFPRLRSYEALNAGGELYTANDKYLQNLAYIRLKNLTFGYSLPASLLRRIGVSKLRFYFSGQNLFTATKLKTKYIDPEQAMPDGDVNGRVYPFFKTYSVGLNMTF</sequence>
<dbReference type="Proteomes" id="UP000261284">
    <property type="component" value="Unassembled WGS sequence"/>
</dbReference>
<organism evidence="6 7">
    <name type="scientific">Deminuibacter soli</name>
    <dbReference type="NCBI Taxonomy" id="2291815"/>
    <lineage>
        <taxon>Bacteria</taxon>
        <taxon>Pseudomonadati</taxon>
        <taxon>Bacteroidota</taxon>
        <taxon>Chitinophagia</taxon>
        <taxon>Chitinophagales</taxon>
        <taxon>Chitinophagaceae</taxon>
        <taxon>Deminuibacter</taxon>
    </lineage>
</organism>
<dbReference type="InterPro" id="IPR008969">
    <property type="entry name" value="CarboxyPept-like_regulatory"/>
</dbReference>
<name>A0A3E1NGK7_9BACT</name>
<dbReference type="Pfam" id="PF13715">
    <property type="entry name" value="CarbopepD_reg_2"/>
    <property type="match status" value="1"/>
</dbReference>
<dbReference type="NCBIfam" id="TIGR04057">
    <property type="entry name" value="SusC_RagA_signa"/>
    <property type="match status" value="1"/>
</dbReference>
<keyword evidence="1" id="KW-0998">Cell outer membrane</keyword>
<dbReference type="Gene3D" id="3.55.50.30">
    <property type="match status" value="1"/>
</dbReference>
<dbReference type="SUPFAM" id="SSF56935">
    <property type="entry name" value="Porins"/>
    <property type="match status" value="1"/>
</dbReference>
<comment type="subcellular location">
    <subcellularLocation>
        <location evidence="1">Cell outer membrane</location>
        <topology evidence="1">Multi-pass membrane protein</topology>
    </subcellularLocation>
</comment>